<feature type="compositionally biased region" description="Basic and acidic residues" evidence="1">
    <location>
        <begin position="43"/>
        <end position="54"/>
    </location>
</feature>
<comment type="caution">
    <text evidence="2">The sequence shown here is derived from an EMBL/GenBank/DDBJ whole genome shotgun (WGS) entry which is preliminary data.</text>
</comment>
<protein>
    <submittedName>
        <fullName evidence="2">Uncharacterized protein</fullName>
    </submittedName>
</protein>
<evidence type="ECO:0000313" key="2">
    <source>
        <dbReference type="EMBL" id="GFJ81606.1"/>
    </source>
</evidence>
<dbReference type="SUPFAM" id="SSF51445">
    <property type="entry name" value="(Trans)glycosidases"/>
    <property type="match status" value="1"/>
</dbReference>
<accession>A0A6V8KHX8</accession>
<proteinExistence type="predicted"/>
<evidence type="ECO:0000256" key="1">
    <source>
        <dbReference type="SAM" id="MobiDB-lite"/>
    </source>
</evidence>
<name>A0A6V8KHX8_9ACTN</name>
<dbReference type="AlphaFoldDB" id="A0A6V8KHX8"/>
<dbReference type="Gene3D" id="3.20.20.80">
    <property type="entry name" value="Glycosidases"/>
    <property type="match status" value="1"/>
</dbReference>
<evidence type="ECO:0000313" key="3">
    <source>
        <dbReference type="Proteomes" id="UP000482800"/>
    </source>
</evidence>
<dbReference type="InterPro" id="IPR017853">
    <property type="entry name" value="GH"/>
</dbReference>
<reference evidence="2 3" key="1">
    <citation type="submission" date="2020-03" db="EMBL/GenBank/DDBJ databases">
        <title>Whole genome shotgun sequence of Phytohabitans houttuyneae NBRC 108639.</title>
        <authorList>
            <person name="Komaki H."/>
            <person name="Tamura T."/>
        </authorList>
    </citation>
    <scope>NUCLEOTIDE SEQUENCE [LARGE SCALE GENOMIC DNA]</scope>
    <source>
        <strain evidence="2 3">NBRC 108639</strain>
    </source>
</reference>
<dbReference type="Proteomes" id="UP000482800">
    <property type="component" value="Unassembled WGS sequence"/>
</dbReference>
<dbReference type="RefSeq" id="WP_173061065.1">
    <property type="nucleotide sequence ID" value="NZ_BAABGO010000031.1"/>
</dbReference>
<sequence length="476" mass="52042">MTMRRLRNVQTGPLGERIIRIADTIRTRAGLSEKDIYVTSAMDGDHGPRPDGSHHYGLSGADGSPSAAIDFGGYDDSEDNTKDQRDMQAFARQWQKDIGSITLELIHSTPFSDDTGFYIKEGRRFAYDAGTRDSHVNHVHAAMSRRQIEAAERKLGSAPAAKRVQPPAEKAAAAKPGTLLYGWDASDFDWDRGARPSHVAAAAREGIRFFTHKVTDGTGTVHNHAGQMLNAAKAAGIPFLGAYIVPRTPGNNGHGSISAQVTFAIRETTRQFPAWKTFPGWFWQVDLEHWEYDQVAPAHGVEMGRLLRQRTGKGVVLYAPRWSYGDTLTGDDPLWASNYRDDPAVGFKSAFTKGGGVRHAGWHAYSGRTPRILQFGSRCVIGGQHTCDGNAFKGSEDDFARMIGAPVSASLEGYEQMIFGKIKGKKAIVKALDNNTYVPMESWTACKKVLDAGAAKLVEFDSLEQLQSVLGSRAEA</sequence>
<gene>
    <name evidence="2" type="ORF">Phou_057860</name>
</gene>
<reference evidence="2 3" key="2">
    <citation type="submission" date="2020-03" db="EMBL/GenBank/DDBJ databases">
        <authorList>
            <person name="Ichikawa N."/>
            <person name="Kimura A."/>
            <person name="Kitahashi Y."/>
            <person name="Uohara A."/>
        </authorList>
    </citation>
    <scope>NUCLEOTIDE SEQUENCE [LARGE SCALE GENOMIC DNA]</scope>
    <source>
        <strain evidence="2 3">NBRC 108639</strain>
    </source>
</reference>
<feature type="region of interest" description="Disordered" evidence="1">
    <location>
        <begin position="40"/>
        <end position="62"/>
    </location>
</feature>
<dbReference type="EMBL" id="BLPF01000002">
    <property type="protein sequence ID" value="GFJ81606.1"/>
    <property type="molecule type" value="Genomic_DNA"/>
</dbReference>
<organism evidence="2 3">
    <name type="scientific">Phytohabitans houttuyneae</name>
    <dbReference type="NCBI Taxonomy" id="1076126"/>
    <lineage>
        <taxon>Bacteria</taxon>
        <taxon>Bacillati</taxon>
        <taxon>Actinomycetota</taxon>
        <taxon>Actinomycetes</taxon>
        <taxon>Micromonosporales</taxon>
        <taxon>Micromonosporaceae</taxon>
    </lineage>
</organism>
<keyword evidence="3" id="KW-1185">Reference proteome</keyword>